<comment type="catalytic activity">
    <reaction evidence="1">
        <text>7-[(3S)-3-amino-3-carboxypropyl]wyosine(37) in tRNA(Phe) + S-adenosyl-L-methionine = 7-[(3S)-(3-amino-3-methoxycarbonyl)propyl]wyosine(37) in tRNA(Phe) + S-adenosyl-L-homocysteine</text>
        <dbReference type="Rhea" id="RHEA:36903"/>
        <dbReference type="Rhea" id="RHEA-COMP:10379"/>
        <dbReference type="Rhea" id="RHEA-COMP:11844"/>
        <dbReference type="ChEBI" id="CHEBI:57856"/>
        <dbReference type="ChEBI" id="CHEBI:59789"/>
        <dbReference type="ChEBI" id="CHEBI:73543"/>
        <dbReference type="ChEBI" id="CHEBI:74275"/>
        <dbReference type="EC" id="2.1.1.290"/>
    </reaction>
</comment>
<dbReference type="EMBL" id="JAPUFD010000003">
    <property type="protein sequence ID" value="MDI1486465.1"/>
    <property type="molecule type" value="Genomic_DNA"/>
</dbReference>
<gene>
    <name evidence="18" type="primary">PPM2</name>
    <name evidence="18" type="ORF">OHK93_005694</name>
</gene>
<dbReference type="GO" id="GO:0008175">
    <property type="term" value="F:tRNA methyltransferase activity"/>
    <property type="evidence" value="ECO:0007669"/>
    <property type="project" value="TreeGrafter"/>
</dbReference>
<evidence type="ECO:0000256" key="2">
    <source>
        <dbReference type="ARBA" id="ARBA00004797"/>
    </source>
</evidence>
<dbReference type="InterPro" id="IPR041667">
    <property type="entry name" value="Cupin_8"/>
</dbReference>
<dbReference type="Pfam" id="PF13418">
    <property type="entry name" value="Beta-prop_TYW4"/>
    <property type="match status" value="1"/>
</dbReference>
<feature type="compositionally biased region" description="Low complexity" evidence="16">
    <location>
        <begin position="390"/>
        <end position="401"/>
    </location>
</feature>
<name>A0AA43TTS2_9LECA</name>
<comment type="similarity">
    <text evidence="3">Belongs to the methyltransferase superfamily. LCMT family.</text>
</comment>
<dbReference type="InterPro" id="IPR003347">
    <property type="entry name" value="JmjC_dom"/>
</dbReference>
<dbReference type="InterPro" id="IPR029021">
    <property type="entry name" value="Prot-tyrosine_phosphatase-like"/>
</dbReference>
<dbReference type="SUPFAM" id="SSF53335">
    <property type="entry name" value="S-adenosyl-L-methionine-dependent methyltransferases"/>
    <property type="match status" value="1"/>
</dbReference>
<keyword evidence="8" id="KW-0808">Transferase</keyword>
<evidence type="ECO:0000313" key="19">
    <source>
        <dbReference type="Proteomes" id="UP001161017"/>
    </source>
</evidence>
<evidence type="ECO:0000256" key="1">
    <source>
        <dbReference type="ARBA" id="ARBA00001806"/>
    </source>
</evidence>
<feature type="compositionally biased region" description="Basic and acidic residues" evidence="16">
    <location>
        <begin position="794"/>
        <end position="812"/>
    </location>
</feature>
<evidence type="ECO:0000256" key="15">
    <source>
        <dbReference type="ARBA" id="ARBA00049250"/>
    </source>
</evidence>
<accession>A0AA43TTS2</accession>
<dbReference type="SUPFAM" id="SSF51197">
    <property type="entry name" value="Clavaminate synthase-like"/>
    <property type="match status" value="1"/>
</dbReference>
<dbReference type="SUPFAM" id="SSF50965">
    <property type="entry name" value="Galactose oxidase, central domain"/>
    <property type="match status" value="1"/>
</dbReference>
<dbReference type="EC" id="2.3.1.231" evidence="4"/>
<dbReference type="Proteomes" id="UP001161017">
    <property type="component" value="Unassembled WGS sequence"/>
</dbReference>
<feature type="region of interest" description="Disordered" evidence="16">
    <location>
        <begin position="794"/>
        <end position="826"/>
    </location>
</feature>
<keyword evidence="7 18" id="KW-0489">Methyltransferase</keyword>
<comment type="caution">
    <text evidence="18">The sequence shown here is derived from an EMBL/GenBank/DDBJ whole genome shotgun (WGS) entry which is preliminary data.</text>
</comment>
<dbReference type="InterPro" id="IPR007213">
    <property type="entry name" value="Ppm1/Ppm2/Tcmp"/>
</dbReference>
<protein>
    <recommendedName>
        <fullName evidence="6">tRNA wybutosine-synthesizing protein 4</fullName>
        <ecNumber evidence="5">2.1.1.290</ecNumber>
        <ecNumber evidence="4">2.3.1.231</ecNumber>
    </recommendedName>
    <alternativeName>
        <fullName evidence="13">Leucine carboxyl methyltransferase 2</fullName>
    </alternativeName>
    <alternativeName>
        <fullName evidence="14">tRNA(Phe) (7-(3-amino-3-(methoxycarbonyl)propyl)wyosine(37)-N)-methoxycarbonyltransferase</fullName>
    </alternativeName>
    <alternativeName>
        <fullName evidence="12">tRNA(Phe) (7-(3-amino-3-carboxypropyl)wyosine(37)-O)-methyltransferase</fullName>
    </alternativeName>
</protein>
<keyword evidence="9" id="KW-0949">S-adenosyl-L-methionine</keyword>
<dbReference type="InterPro" id="IPR029063">
    <property type="entry name" value="SAM-dependent_MTases_sf"/>
</dbReference>
<evidence type="ECO:0000256" key="4">
    <source>
        <dbReference type="ARBA" id="ARBA00012155"/>
    </source>
</evidence>
<dbReference type="Gene3D" id="3.40.50.150">
    <property type="entry name" value="Vaccinia Virus protein VP39"/>
    <property type="match status" value="1"/>
</dbReference>
<keyword evidence="10" id="KW-0819">tRNA processing</keyword>
<evidence type="ECO:0000256" key="3">
    <source>
        <dbReference type="ARBA" id="ARBA00010703"/>
    </source>
</evidence>
<feature type="compositionally biased region" description="Acidic residues" evidence="16">
    <location>
        <begin position="1522"/>
        <end position="1533"/>
    </location>
</feature>
<evidence type="ECO:0000256" key="9">
    <source>
        <dbReference type="ARBA" id="ARBA00022691"/>
    </source>
</evidence>
<comment type="function">
    <text evidence="11">Probable S-adenosyl-L-methionine-dependent methyltransferase that acts as a component of the wybutosine biosynthesis pathway. Wybutosine is a hyper modified guanosine with a tricyclic base found at the 3'-position adjacent to the anticodon of eukaryotic phenylalanine tRNA. May methylate the carboxyl group of leucine residues to form alpha-leucine ester residues.</text>
</comment>
<dbReference type="Pfam" id="PF13621">
    <property type="entry name" value="Cupin_8"/>
    <property type="match status" value="1"/>
</dbReference>
<feature type="region of interest" description="Disordered" evidence="16">
    <location>
        <begin position="390"/>
        <end position="418"/>
    </location>
</feature>
<comment type="catalytic activity">
    <reaction evidence="15">
        <text>7-[(3S)-(3-amino-3-methoxycarbonyl)propyl]wyosine(37) in tRNA(Phe) + S-adenosyl-L-methionine + CO2 = wybutosine(37) in tRNA(Phe) + S-adenosyl-L-homocysteine + 2 H(+)</text>
        <dbReference type="Rhea" id="RHEA:37119"/>
        <dbReference type="Rhea" id="RHEA-COMP:11844"/>
        <dbReference type="Rhea" id="RHEA-COMP:11847"/>
        <dbReference type="ChEBI" id="CHEBI:15378"/>
        <dbReference type="ChEBI" id="CHEBI:16526"/>
        <dbReference type="ChEBI" id="CHEBI:57856"/>
        <dbReference type="ChEBI" id="CHEBI:59789"/>
        <dbReference type="ChEBI" id="CHEBI:73544"/>
        <dbReference type="ChEBI" id="CHEBI:74275"/>
        <dbReference type="EC" id="2.3.1.231"/>
    </reaction>
</comment>
<dbReference type="Gene3D" id="3.90.190.10">
    <property type="entry name" value="Protein tyrosine phosphatase superfamily"/>
    <property type="match status" value="2"/>
</dbReference>
<evidence type="ECO:0000259" key="17">
    <source>
        <dbReference type="PROSITE" id="PS51184"/>
    </source>
</evidence>
<proteinExistence type="inferred from homology"/>
<dbReference type="Gene3D" id="2.60.120.650">
    <property type="entry name" value="Cupin"/>
    <property type="match status" value="1"/>
</dbReference>
<evidence type="ECO:0000313" key="18">
    <source>
        <dbReference type="EMBL" id="MDI1486465.1"/>
    </source>
</evidence>
<evidence type="ECO:0000256" key="11">
    <source>
        <dbReference type="ARBA" id="ARBA00025588"/>
    </source>
</evidence>
<evidence type="ECO:0000256" key="7">
    <source>
        <dbReference type="ARBA" id="ARBA00022603"/>
    </source>
</evidence>
<evidence type="ECO:0000256" key="6">
    <source>
        <dbReference type="ARBA" id="ARBA00018045"/>
    </source>
</evidence>
<evidence type="ECO:0000256" key="13">
    <source>
        <dbReference type="ARBA" id="ARBA00030231"/>
    </source>
</evidence>
<organism evidence="18 19">
    <name type="scientific">Ramalina farinacea</name>
    <dbReference type="NCBI Taxonomy" id="258253"/>
    <lineage>
        <taxon>Eukaryota</taxon>
        <taxon>Fungi</taxon>
        <taxon>Dikarya</taxon>
        <taxon>Ascomycota</taxon>
        <taxon>Pezizomycotina</taxon>
        <taxon>Lecanoromycetes</taxon>
        <taxon>OSLEUM clade</taxon>
        <taxon>Lecanoromycetidae</taxon>
        <taxon>Lecanorales</taxon>
        <taxon>Lecanorineae</taxon>
        <taxon>Ramalinaceae</taxon>
        <taxon>Ramalina</taxon>
    </lineage>
</organism>
<reference evidence="18" key="1">
    <citation type="journal article" date="2023" name="Genome Biol. Evol.">
        <title>First Whole Genome Sequence and Flow Cytometry Genome Size Data for the Lichen-Forming Fungus Ramalina farinacea (Ascomycota).</title>
        <authorList>
            <person name="Llewellyn T."/>
            <person name="Mian S."/>
            <person name="Hill R."/>
            <person name="Leitch I.J."/>
            <person name="Gaya E."/>
        </authorList>
    </citation>
    <scope>NUCLEOTIDE SEQUENCE</scope>
    <source>
        <strain evidence="18">LIQ254RAFAR</strain>
    </source>
</reference>
<dbReference type="PANTHER" id="PTHR46529">
    <property type="entry name" value="TRNA WYBUTOSINE-SYNTHESIZING PROTEIN 4"/>
    <property type="match status" value="1"/>
</dbReference>
<dbReference type="EC" id="2.1.1.290" evidence="5"/>
<dbReference type="GO" id="GO:0030488">
    <property type="term" value="P:tRNA methylation"/>
    <property type="evidence" value="ECO:0007669"/>
    <property type="project" value="TreeGrafter"/>
</dbReference>
<keyword evidence="19" id="KW-1185">Reference proteome</keyword>
<dbReference type="Pfam" id="PF04072">
    <property type="entry name" value="LCM"/>
    <property type="match status" value="1"/>
</dbReference>
<evidence type="ECO:0000256" key="8">
    <source>
        <dbReference type="ARBA" id="ARBA00022679"/>
    </source>
</evidence>
<evidence type="ECO:0000256" key="5">
    <source>
        <dbReference type="ARBA" id="ARBA00012779"/>
    </source>
</evidence>
<evidence type="ECO:0000256" key="10">
    <source>
        <dbReference type="ARBA" id="ARBA00022694"/>
    </source>
</evidence>
<dbReference type="Gene3D" id="6.10.140.1470">
    <property type="match status" value="1"/>
</dbReference>
<sequence>MAVCGIRLPRRQQAAIAGARQLRVGMGKERHGAVEALNILSCQSVDARVNGLDQAESKPKPHAAPLVLFKSYDISFGAFVHDHISIIGTNNSSIVSKRSVERLYYPEPHFFRYFVKKPQRRSPLINRGYWLRMHAIDHVVCDFLNEPSEKTKVILNLGCGYDPLPFQWLAKAKQLCQNTVFVDVDYPQLIARKADIITATPELYGLLSNLSRNSGVVEVPLQSRNYYAIGCDLGDFGKLETLLSKQLNISKCMVLCTAEVSITYMESEPSDRLISWAASHSDMRFCLLEQFLPGGPEHPFAVKMIHHFENLHTPLRSIFRYPSLTHQAARFKQRGWTSVSVKSLWDIWRDPTIVSSETRRAVDAAEPFDEWEEFILFACHYFLLVASTSTTGSENTSNPTNVPKIDRHTSRSPSLQRSHSYRKIDLRHLNLDTAPYRRRFGTTHISDSQTIAFFGGLDTQRRTNETDLFCVGQAPPTTERDSGRGSVDLLQVRLTDRIEPRMCHTVTRLMTGQLLLAGGRASPDRPLADCWLFDEHWSKVQELPVSLYRHCAVSVRLSTINADDSGVMVLGGKTSSHALSHQYYIWRISTGWKQLHIRGDKPAPSFGSSAVSTDIGAGVLFGGITAYGVLQPDFWNWAIHHHDGQICLRFTKAELIGSPKADLIGSPKADLYARVGAQLIESHHHFILVGGIGSYIYGARDEIVELEKQEPFEEGQAWRLTCLETDNVAPRSLLVGHSTCALGGVIFIIGGGAVCFSFGAFWNLKPVTFSVTTDHTPYNLRLIAYENQVFGNGEHADHRTSGKSRLAHDRRSTSLASSPGRDRRKGLSTTITQDVFVAPTSNALIDSMRNGKSAVLRKGLSGFSEEDWSPTALKDKIGAEREVIVHKSNGKQMDFLQKNFVYERVRFSTFMDDILQGSPQYLRSLSNDKPSLEPANFTSDFPKLAPDFTLPEELSFIVQNMHSSILRVSGVVNMWLHYDVMANVLCQTSGSKRLLLFPPSDVSCFAIPPGSSSSSINVFEADAMPKQPVLAETHPHEAILEPGDILYIPPLWLHTAAPLGTISVSVNVFFRNIEKGYAPGRDVYGNRDVQAYEKGRTDLEKMVKSFDKLPRDMTGFYLERLADELKVIARHPRFDSNSDSPFLWLCHLSLALSQDPFLVRHKSPEAILVLGTQSPALEYTPPSNSSGLHTFSPLSPAARYSKLIENPAVYSIDCVTLGHALRELAVQPFPDPQASFPWLHGLHAENHMQLAFFTARNKTQRHTPKCFRGITIIKAGGDLSKGRLQGAVSQAEILEPSIGKDARFLDVDPREGFSVRNFQIQVVKMAMLSDLVVYRDRSTSVGEVHSLARKMATAQKACRTKTGFAQDANAPTYNTFVLSDPFEEVEKKYPSLVAIDSAGDNSEHTLDFFQMERQEMCKMSEASEIAHNVWLGPTPDAAISRSAKEGVVAFDVLIEANDLATLPDVQMLEQVAEDCYTTPQNIDFPSSGSMLPQSYPKTIVNPLTRMCQWVHRLANGETQSEGSEDVGEPDSDGDIPMRPLSHTGRKILIHCTDGYTESSLLALAYVMYVEQVPAHEAWLRMHCEKKRNFFAYASDVVLLNNLQPHLVRPKPVISRSGQRKSVPRDPSWWGRMDGGSLPSRILPYLYLGNIYHANNPELLKAMGITQLLSVGEPINWTPTQIENWGTKNLDDIMYVDGVQDNGVDALSGEFERCLDFIGKRLTD</sequence>
<dbReference type="SUPFAM" id="SSF52799">
    <property type="entry name" value="(Phosphotyrosine protein) phosphatases II"/>
    <property type="match status" value="2"/>
</dbReference>
<comment type="pathway">
    <text evidence="2">tRNA modification; wybutosine-tRNA(Phe) biosynthesis.</text>
</comment>
<dbReference type="Gene3D" id="2.120.10.80">
    <property type="entry name" value="Kelch-type beta propeller"/>
    <property type="match status" value="1"/>
</dbReference>
<evidence type="ECO:0000256" key="12">
    <source>
        <dbReference type="ARBA" id="ARBA00029750"/>
    </source>
</evidence>
<dbReference type="PROSITE" id="PS51184">
    <property type="entry name" value="JMJC"/>
    <property type="match status" value="1"/>
</dbReference>
<evidence type="ECO:0000256" key="14">
    <source>
        <dbReference type="ARBA" id="ARBA00030847"/>
    </source>
</evidence>
<dbReference type="PANTHER" id="PTHR46529:SF1">
    <property type="entry name" value="TRNA WYBUTOSINE-SYNTHESIZING PROTEIN 4"/>
    <property type="match status" value="1"/>
</dbReference>
<dbReference type="InterPro" id="IPR011043">
    <property type="entry name" value="Gal_Oxase/kelch_b-propeller"/>
</dbReference>
<dbReference type="GO" id="GO:0031591">
    <property type="term" value="P:wybutosine biosynthetic process"/>
    <property type="evidence" value="ECO:0007669"/>
    <property type="project" value="TreeGrafter"/>
</dbReference>
<evidence type="ECO:0000256" key="16">
    <source>
        <dbReference type="SAM" id="MobiDB-lite"/>
    </source>
</evidence>
<dbReference type="InterPro" id="IPR015915">
    <property type="entry name" value="Kelch-typ_b-propeller"/>
</dbReference>
<feature type="region of interest" description="Disordered" evidence="16">
    <location>
        <begin position="1517"/>
        <end position="1538"/>
    </location>
</feature>
<dbReference type="SMART" id="SM00558">
    <property type="entry name" value="JmjC"/>
    <property type="match status" value="1"/>
</dbReference>
<feature type="domain" description="JmjC" evidence="17">
    <location>
        <begin position="939"/>
        <end position="1087"/>
    </location>
</feature>